<dbReference type="PANTHER" id="PTHR47546:SF3">
    <property type="entry name" value="30S RIBOSOMAL PROTEIN S15, CHLOROPLASTIC"/>
    <property type="match status" value="1"/>
</dbReference>
<evidence type="ECO:0000313" key="2">
    <source>
        <dbReference type="Proteomes" id="UP000032142"/>
    </source>
</evidence>
<organism evidence="1 2">
    <name type="scientific">Gossypium arboreum</name>
    <name type="common">Tree cotton</name>
    <name type="synonym">Gossypium nanking</name>
    <dbReference type="NCBI Taxonomy" id="29729"/>
    <lineage>
        <taxon>Eukaryota</taxon>
        <taxon>Viridiplantae</taxon>
        <taxon>Streptophyta</taxon>
        <taxon>Embryophyta</taxon>
        <taxon>Tracheophyta</taxon>
        <taxon>Spermatophyta</taxon>
        <taxon>Magnoliopsida</taxon>
        <taxon>eudicotyledons</taxon>
        <taxon>Gunneridae</taxon>
        <taxon>Pentapetalae</taxon>
        <taxon>rosids</taxon>
        <taxon>malvids</taxon>
        <taxon>Malvales</taxon>
        <taxon>Malvaceae</taxon>
        <taxon>Malvoideae</taxon>
        <taxon>Gossypium</taxon>
    </lineage>
</organism>
<dbReference type="Proteomes" id="UP000032142">
    <property type="component" value="Unassembled WGS sequence"/>
</dbReference>
<evidence type="ECO:0000313" key="1">
    <source>
        <dbReference type="EMBL" id="KHG09169.1"/>
    </source>
</evidence>
<sequence length="115" mass="13227">MKGTAKGEETAMKTEFVRMYGYAELGQRLKELRPPEKEGGFSLQELNERLIKLRAIEDKETEVKGRMWGGIRVMSFKEEGDKWEGDLVVEILNVQNVFIRSARSSNYPPKVAIDF</sequence>
<dbReference type="AlphaFoldDB" id="A0A0B0NBH0"/>
<gene>
    <name evidence="1" type="ORF">F383_16177</name>
</gene>
<comment type="caution">
    <text evidence="1">The sequence shown here is derived from an EMBL/GenBank/DDBJ whole genome shotgun (WGS) entry which is preliminary data.</text>
</comment>
<dbReference type="PANTHER" id="PTHR47546">
    <property type="entry name" value="S15/NS1, RNA-BINDING PROTEIN"/>
    <property type="match status" value="1"/>
</dbReference>
<accession>A0A0B0NBH0</accession>
<proteinExistence type="predicted"/>
<keyword evidence="2" id="KW-1185">Reference proteome</keyword>
<reference evidence="2" key="1">
    <citation type="submission" date="2014-09" db="EMBL/GenBank/DDBJ databases">
        <authorList>
            <person name="Mudge J."/>
            <person name="Ramaraj T."/>
            <person name="Lindquist I.E."/>
            <person name="Bharti A.K."/>
            <person name="Sundararajan A."/>
            <person name="Cameron C.T."/>
            <person name="Woodward J.E."/>
            <person name="May G.D."/>
            <person name="Brubaker C."/>
            <person name="Broadhvest J."/>
            <person name="Wilkins T.A."/>
        </authorList>
    </citation>
    <scope>NUCLEOTIDE SEQUENCE</scope>
    <source>
        <strain evidence="2">cv. AKA8401</strain>
    </source>
</reference>
<keyword evidence="1" id="KW-0808">Transferase</keyword>
<dbReference type="GO" id="GO:0016740">
    <property type="term" value="F:transferase activity"/>
    <property type="evidence" value="ECO:0007669"/>
    <property type="project" value="UniProtKB-KW"/>
</dbReference>
<name>A0A0B0NBH0_GOSAR</name>
<dbReference type="EMBL" id="JRRC01531161">
    <property type="protein sequence ID" value="KHG09169.1"/>
    <property type="molecule type" value="Genomic_DNA"/>
</dbReference>
<protein>
    <submittedName>
        <fullName evidence="1">Glycosyltransferase</fullName>
    </submittedName>
</protein>